<dbReference type="Proteomes" id="UP001152795">
    <property type="component" value="Unassembled WGS sequence"/>
</dbReference>
<organism evidence="2 3">
    <name type="scientific">Paramuricea clavata</name>
    <name type="common">Red gorgonian</name>
    <name type="synonym">Violescent sea-whip</name>
    <dbReference type="NCBI Taxonomy" id="317549"/>
    <lineage>
        <taxon>Eukaryota</taxon>
        <taxon>Metazoa</taxon>
        <taxon>Cnidaria</taxon>
        <taxon>Anthozoa</taxon>
        <taxon>Octocorallia</taxon>
        <taxon>Malacalcyonacea</taxon>
        <taxon>Plexauridae</taxon>
        <taxon>Paramuricea</taxon>
    </lineage>
</organism>
<comment type="caution">
    <text evidence="2">The sequence shown here is derived from an EMBL/GenBank/DDBJ whole genome shotgun (WGS) entry which is preliminary data.</text>
</comment>
<dbReference type="AlphaFoldDB" id="A0A6S7GXB2"/>
<proteinExistence type="predicted"/>
<dbReference type="EMBL" id="CACRXK020001428">
    <property type="protein sequence ID" value="CAB3989081.1"/>
    <property type="molecule type" value="Genomic_DNA"/>
</dbReference>
<evidence type="ECO:0000256" key="1">
    <source>
        <dbReference type="SAM" id="MobiDB-lite"/>
    </source>
</evidence>
<feature type="compositionally biased region" description="Polar residues" evidence="1">
    <location>
        <begin position="89"/>
        <end position="110"/>
    </location>
</feature>
<feature type="region of interest" description="Disordered" evidence="1">
    <location>
        <begin position="169"/>
        <end position="200"/>
    </location>
</feature>
<feature type="compositionally biased region" description="Polar residues" evidence="1">
    <location>
        <begin position="169"/>
        <end position="189"/>
    </location>
</feature>
<name>A0A6S7GXB2_PARCT</name>
<accession>A0A6S7GXB2</accession>
<reference evidence="2" key="1">
    <citation type="submission" date="2020-04" db="EMBL/GenBank/DDBJ databases">
        <authorList>
            <person name="Alioto T."/>
            <person name="Alioto T."/>
            <person name="Gomez Garrido J."/>
        </authorList>
    </citation>
    <scope>NUCLEOTIDE SEQUENCE</scope>
    <source>
        <strain evidence="2">A484AB</strain>
    </source>
</reference>
<keyword evidence="3" id="KW-1185">Reference proteome</keyword>
<evidence type="ECO:0000313" key="2">
    <source>
        <dbReference type="EMBL" id="CAB3989081.1"/>
    </source>
</evidence>
<sequence length="200" mass="22784">MYNIDADTLSRLPSDFVKYMTEYDNTVTSEEFQASVTSTGILARERGDATWITAITTNPDVLDLELEHLSFGKKIPASDLSIKGPYYNPANSTGTNPAKRQQRKYITTSSRDWDSQRRYARELGDAGQLEDEVERETDKKQTGKSSEWNKMYRQCMTHIEDKNRITTAQTQHKMQPPNHGTRSTWTPTTMKEAGTDSFAI</sequence>
<evidence type="ECO:0000313" key="3">
    <source>
        <dbReference type="Proteomes" id="UP001152795"/>
    </source>
</evidence>
<protein>
    <submittedName>
        <fullName evidence="2">Uncharacterized protein</fullName>
    </submittedName>
</protein>
<feature type="compositionally biased region" description="Basic and acidic residues" evidence="1">
    <location>
        <begin position="111"/>
        <end position="124"/>
    </location>
</feature>
<feature type="region of interest" description="Disordered" evidence="1">
    <location>
        <begin position="86"/>
        <end position="149"/>
    </location>
</feature>
<gene>
    <name evidence="2" type="ORF">PACLA_8A057506</name>
</gene>